<evidence type="ECO:0000256" key="1">
    <source>
        <dbReference type="ARBA" id="ARBA00001933"/>
    </source>
</evidence>
<evidence type="ECO:0000313" key="18">
    <source>
        <dbReference type="EMBL" id="TXS89381.1"/>
    </source>
</evidence>
<dbReference type="GO" id="GO:0052656">
    <property type="term" value="F:L-isoleucine-2-oxoglutarate transaminase activity"/>
    <property type="evidence" value="ECO:0007669"/>
    <property type="project" value="RHEA"/>
</dbReference>
<dbReference type="PANTHER" id="PTHR11825">
    <property type="entry name" value="SUBGROUP IIII AMINOTRANSFERASE"/>
    <property type="match status" value="1"/>
</dbReference>
<dbReference type="AlphaFoldDB" id="A0A5C8ZPU8"/>
<dbReference type="EMBL" id="VRYZ01000009">
    <property type="protein sequence ID" value="TXS89381.1"/>
    <property type="molecule type" value="Genomic_DNA"/>
</dbReference>
<dbReference type="PIRSF" id="PIRSF006468">
    <property type="entry name" value="BCAT1"/>
    <property type="match status" value="1"/>
</dbReference>
<dbReference type="Gene3D" id="3.30.470.10">
    <property type="match status" value="1"/>
</dbReference>
<evidence type="ECO:0000256" key="6">
    <source>
        <dbReference type="ARBA" id="ARBA00009320"/>
    </source>
</evidence>
<organism evidence="18 19">
    <name type="scientific">Parahaliea aestuarii</name>
    <dbReference type="NCBI Taxonomy" id="1852021"/>
    <lineage>
        <taxon>Bacteria</taxon>
        <taxon>Pseudomonadati</taxon>
        <taxon>Pseudomonadota</taxon>
        <taxon>Gammaproteobacteria</taxon>
        <taxon>Cellvibrionales</taxon>
        <taxon>Halieaceae</taxon>
        <taxon>Parahaliea</taxon>
    </lineage>
</organism>
<comment type="pathway">
    <text evidence="3">Amino-acid biosynthesis; L-isoleucine biosynthesis; L-isoleucine from 2-oxobutanoate: step 4/4.</text>
</comment>
<evidence type="ECO:0000256" key="11">
    <source>
        <dbReference type="ARBA" id="ARBA00022679"/>
    </source>
</evidence>
<keyword evidence="19" id="KW-1185">Reference proteome</keyword>
<evidence type="ECO:0000256" key="16">
    <source>
        <dbReference type="ARBA" id="ARBA00049229"/>
    </source>
</evidence>
<keyword evidence="11 18" id="KW-0808">Transferase</keyword>
<evidence type="ECO:0000256" key="12">
    <source>
        <dbReference type="ARBA" id="ARBA00022898"/>
    </source>
</evidence>
<dbReference type="SUPFAM" id="SSF56752">
    <property type="entry name" value="D-aminoacid aminotransferase-like PLP-dependent enzymes"/>
    <property type="match status" value="1"/>
</dbReference>
<evidence type="ECO:0000256" key="7">
    <source>
        <dbReference type="ARBA" id="ARBA00013053"/>
    </source>
</evidence>
<feature type="modified residue" description="N6-(pyridoxal phosphate)lysine" evidence="17">
    <location>
        <position position="194"/>
    </location>
</feature>
<evidence type="ECO:0000256" key="10">
    <source>
        <dbReference type="ARBA" id="ARBA00022605"/>
    </source>
</evidence>
<dbReference type="InterPro" id="IPR043131">
    <property type="entry name" value="BCAT-like_N"/>
</dbReference>
<comment type="catalytic activity">
    <reaction evidence="16">
        <text>L-leucine + 2-oxoglutarate = 4-methyl-2-oxopentanoate + L-glutamate</text>
        <dbReference type="Rhea" id="RHEA:18321"/>
        <dbReference type="ChEBI" id="CHEBI:16810"/>
        <dbReference type="ChEBI" id="CHEBI:17865"/>
        <dbReference type="ChEBI" id="CHEBI:29985"/>
        <dbReference type="ChEBI" id="CHEBI:57427"/>
        <dbReference type="EC" id="2.6.1.42"/>
    </reaction>
</comment>
<evidence type="ECO:0000256" key="14">
    <source>
        <dbReference type="ARBA" id="ARBA00048212"/>
    </source>
</evidence>
<dbReference type="UniPathway" id="UPA00048">
    <property type="reaction ID" value="UER00073"/>
</dbReference>
<evidence type="ECO:0000256" key="5">
    <source>
        <dbReference type="ARBA" id="ARBA00005072"/>
    </source>
</evidence>
<dbReference type="Proteomes" id="UP000321933">
    <property type="component" value="Unassembled WGS sequence"/>
</dbReference>
<dbReference type="UniPathway" id="UPA00047">
    <property type="reaction ID" value="UER00058"/>
</dbReference>
<dbReference type="GO" id="GO:0052655">
    <property type="term" value="F:L-valine-2-oxoglutarate transaminase activity"/>
    <property type="evidence" value="ECO:0007669"/>
    <property type="project" value="RHEA"/>
</dbReference>
<dbReference type="InterPro" id="IPR033939">
    <property type="entry name" value="BCAT_family"/>
</dbReference>
<dbReference type="NCBIfam" id="TIGR01123">
    <property type="entry name" value="ilvE_II"/>
    <property type="match status" value="1"/>
</dbReference>
<dbReference type="CDD" id="cd01557">
    <property type="entry name" value="BCAT_beta_family"/>
    <property type="match status" value="1"/>
</dbReference>
<reference evidence="18 19" key="1">
    <citation type="submission" date="2019-08" db="EMBL/GenBank/DDBJ databases">
        <title>Parahaliea maris sp. nov., isolated from the surface seawater.</title>
        <authorList>
            <person name="Liu Y."/>
        </authorList>
    </citation>
    <scope>NUCLEOTIDE SEQUENCE [LARGE SCALE GENOMIC DNA]</scope>
    <source>
        <strain evidence="18 19">S2-26</strain>
    </source>
</reference>
<comment type="pathway">
    <text evidence="5">Amino-acid biosynthesis; L-leucine biosynthesis; L-leucine from 3-methyl-2-oxobutanoate: step 4/4.</text>
</comment>
<evidence type="ECO:0000256" key="15">
    <source>
        <dbReference type="ARBA" id="ARBA00048798"/>
    </source>
</evidence>
<dbReference type="OrthoDB" id="9804984at2"/>
<comment type="cofactor">
    <cofactor evidence="1">
        <name>pyridoxal 5'-phosphate</name>
        <dbReference type="ChEBI" id="CHEBI:597326"/>
    </cofactor>
</comment>
<keyword evidence="13" id="KW-0100">Branched-chain amino acid biosynthesis</keyword>
<proteinExistence type="inferred from homology"/>
<protein>
    <recommendedName>
        <fullName evidence="8">Branched-chain-amino-acid aminotransferase</fullName>
        <ecNumber evidence="7">2.6.1.42</ecNumber>
    </recommendedName>
</protein>
<evidence type="ECO:0000256" key="4">
    <source>
        <dbReference type="ARBA" id="ARBA00004931"/>
    </source>
</evidence>
<evidence type="ECO:0000256" key="8">
    <source>
        <dbReference type="ARBA" id="ARBA00018179"/>
    </source>
</evidence>
<evidence type="ECO:0000256" key="13">
    <source>
        <dbReference type="ARBA" id="ARBA00023304"/>
    </source>
</evidence>
<dbReference type="GO" id="GO:0009097">
    <property type="term" value="P:isoleucine biosynthetic process"/>
    <property type="evidence" value="ECO:0007669"/>
    <property type="project" value="UniProtKB-UniPathway"/>
</dbReference>
<comment type="pathway">
    <text evidence="4">Amino-acid biosynthesis; L-valine biosynthesis; L-valine from pyruvate: step 4/4.</text>
</comment>
<keyword evidence="10" id="KW-0028">Amino-acid biosynthesis</keyword>
<dbReference type="InterPro" id="IPR001544">
    <property type="entry name" value="Aminotrans_IV"/>
</dbReference>
<dbReference type="GO" id="GO:0052654">
    <property type="term" value="F:L-leucine-2-oxoglutarate transaminase activity"/>
    <property type="evidence" value="ECO:0007669"/>
    <property type="project" value="RHEA"/>
</dbReference>
<dbReference type="GO" id="GO:0009099">
    <property type="term" value="P:L-valine biosynthetic process"/>
    <property type="evidence" value="ECO:0007669"/>
    <property type="project" value="UniProtKB-UniPathway"/>
</dbReference>
<keyword evidence="9 18" id="KW-0032">Aminotransferase</keyword>
<dbReference type="RefSeq" id="WP_148065743.1">
    <property type="nucleotide sequence ID" value="NZ_VRYZ01000009.1"/>
</dbReference>
<evidence type="ECO:0000256" key="17">
    <source>
        <dbReference type="PIRSR" id="PIRSR006468-1"/>
    </source>
</evidence>
<comment type="catalytic activity">
    <reaction evidence="14">
        <text>L-valine + 2-oxoglutarate = 3-methyl-2-oxobutanoate + L-glutamate</text>
        <dbReference type="Rhea" id="RHEA:24813"/>
        <dbReference type="ChEBI" id="CHEBI:11851"/>
        <dbReference type="ChEBI" id="CHEBI:16810"/>
        <dbReference type="ChEBI" id="CHEBI:29985"/>
        <dbReference type="ChEBI" id="CHEBI:57762"/>
        <dbReference type="EC" id="2.6.1.42"/>
    </reaction>
</comment>
<keyword evidence="12" id="KW-0663">Pyridoxal phosphate</keyword>
<evidence type="ECO:0000256" key="2">
    <source>
        <dbReference type="ARBA" id="ARBA00003109"/>
    </source>
</evidence>
<name>A0A5C8ZPU8_9GAMM</name>
<evidence type="ECO:0000256" key="3">
    <source>
        <dbReference type="ARBA" id="ARBA00004824"/>
    </source>
</evidence>
<dbReference type="InterPro" id="IPR005786">
    <property type="entry name" value="B_amino_transII"/>
</dbReference>
<dbReference type="NCBIfam" id="NF009897">
    <property type="entry name" value="PRK13357.1"/>
    <property type="match status" value="1"/>
</dbReference>
<dbReference type="UniPathway" id="UPA00049">
    <property type="reaction ID" value="UER00062"/>
</dbReference>
<dbReference type="Gene3D" id="3.20.10.10">
    <property type="entry name" value="D-amino Acid Aminotransferase, subunit A, domain 2"/>
    <property type="match status" value="1"/>
</dbReference>
<dbReference type="GO" id="GO:0009098">
    <property type="term" value="P:L-leucine biosynthetic process"/>
    <property type="evidence" value="ECO:0007669"/>
    <property type="project" value="UniProtKB-UniPathway"/>
</dbReference>
<sequence length="355" mass="38394">MTVPIAIDVAPERGQLPETLVFGATYTDHMFSQRYRQEAGWHDARIGPLQPLALHPAAAVLHYSQEIFEGLKAYRRADGGINLFRPDQNVARFNRSARRMVMPEVDAALHLAALKQFVDLERHWVPAAPGASLYLRPTMIATAPRLDLSAATEFLHFIIASPVGGYFGAGFQSVDVLVSDQCRRAVVGGVGEAKTGGNYAASLYASDAAARQGYQQVLWLDAREGRFIEEVGSMNICFVYADGSIRTPALTGSILPGITRDSLMQLAPRLGHSLEEAQLDIDEVLAGIDAGEITEVFGCGTSAVISPIGRLAFRGSEHVIGGGQPGPVARRLYETLSGIQYGSVEDPFGWVVRLD</sequence>
<accession>A0A5C8ZPU8</accession>
<dbReference type="EC" id="2.6.1.42" evidence="7"/>
<comment type="similarity">
    <text evidence="6">Belongs to the class-IV pyridoxal-phosphate-dependent aminotransferase family.</text>
</comment>
<dbReference type="InterPro" id="IPR043132">
    <property type="entry name" value="BCAT-like_C"/>
</dbReference>
<evidence type="ECO:0000256" key="9">
    <source>
        <dbReference type="ARBA" id="ARBA00022576"/>
    </source>
</evidence>
<gene>
    <name evidence="18" type="ORF">FVW59_17855</name>
</gene>
<evidence type="ECO:0000313" key="19">
    <source>
        <dbReference type="Proteomes" id="UP000321933"/>
    </source>
</evidence>
<dbReference type="Pfam" id="PF01063">
    <property type="entry name" value="Aminotran_4"/>
    <property type="match status" value="1"/>
</dbReference>
<comment type="function">
    <text evidence="2">Acts on leucine, isoleucine and valine.</text>
</comment>
<comment type="catalytic activity">
    <reaction evidence="15">
        <text>L-isoleucine + 2-oxoglutarate = (S)-3-methyl-2-oxopentanoate + L-glutamate</text>
        <dbReference type="Rhea" id="RHEA:24801"/>
        <dbReference type="ChEBI" id="CHEBI:16810"/>
        <dbReference type="ChEBI" id="CHEBI:29985"/>
        <dbReference type="ChEBI" id="CHEBI:35146"/>
        <dbReference type="ChEBI" id="CHEBI:58045"/>
        <dbReference type="EC" id="2.6.1.42"/>
    </reaction>
</comment>
<dbReference type="InterPro" id="IPR036038">
    <property type="entry name" value="Aminotransferase-like"/>
</dbReference>
<comment type="caution">
    <text evidence="18">The sequence shown here is derived from an EMBL/GenBank/DDBJ whole genome shotgun (WGS) entry which is preliminary data.</text>
</comment>
<dbReference type="PANTHER" id="PTHR11825:SF44">
    <property type="entry name" value="BRANCHED-CHAIN-AMINO-ACID AMINOTRANSFERASE"/>
    <property type="match status" value="1"/>
</dbReference>